<name>A0A427YK37_9TREE</name>
<dbReference type="EMBL" id="RSCD01000008">
    <property type="protein sequence ID" value="RSH91437.1"/>
    <property type="molecule type" value="Genomic_DNA"/>
</dbReference>
<evidence type="ECO:0008006" key="4">
    <source>
        <dbReference type="Google" id="ProtNLM"/>
    </source>
</evidence>
<organism evidence="2 3">
    <name type="scientific">Saitozyma podzolica</name>
    <dbReference type="NCBI Taxonomy" id="1890683"/>
    <lineage>
        <taxon>Eukaryota</taxon>
        <taxon>Fungi</taxon>
        <taxon>Dikarya</taxon>
        <taxon>Basidiomycota</taxon>
        <taxon>Agaricomycotina</taxon>
        <taxon>Tremellomycetes</taxon>
        <taxon>Tremellales</taxon>
        <taxon>Trimorphomycetaceae</taxon>
        <taxon>Saitozyma</taxon>
    </lineage>
</organism>
<keyword evidence="3" id="KW-1185">Reference proteome</keyword>
<dbReference type="Proteomes" id="UP000279259">
    <property type="component" value="Unassembled WGS sequence"/>
</dbReference>
<evidence type="ECO:0000256" key="1">
    <source>
        <dbReference type="SAM" id="SignalP"/>
    </source>
</evidence>
<evidence type="ECO:0000313" key="2">
    <source>
        <dbReference type="EMBL" id="RSH91437.1"/>
    </source>
</evidence>
<protein>
    <recommendedName>
        <fullName evidence="4">Ser-Thr-rich glycosyl-phosphatidyl-inositol-anchored membrane family-domain-containing protein</fullName>
    </recommendedName>
</protein>
<proteinExistence type="predicted"/>
<dbReference type="STRING" id="1890683.A0A427YK37"/>
<evidence type="ECO:0000313" key="3">
    <source>
        <dbReference type="Proteomes" id="UP000279259"/>
    </source>
</evidence>
<dbReference type="AlphaFoldDB" id="A0A427YK37"/>
<dbReference type="OrthoDB" id="5420143at2759"/>
<gene>
    <name evidence="2" type="ORF">EHS25_009736</name>
</gene>
<sequence>MLWLPLLALAGSAQAALTILYPTSGTIWYSNNTVTTNWTSSSPTTDTYLIRVDLSNQDQSLYAGNNSIADGINATSSFVTFKLPGVPPGGGYMITYFNSTNPTQALASSQAFTIAAGNVTTTSTSASASGTAAASSTNNIPNAATTSTPAFASSSAATSSKSAAGPAAPIVRMSSLVQGGVVLLFVGLGMGVLA</sequence>
<reference evidence="2 3" key="1">
    <citation type="submission" date="2018-11" db="EMBL/GenBank/DDBJ databases">
        <title>Genome sequence of Saitozyma podzolica DSM 27192.</title>
        <authorList>
            <person name="Aliyu H."/>
            <person name="Gorte O."/>
            <person name="Ochsenreither K."/>
        </authorList>
    </citation>
    <scope>NUCLEOTIDE SEQUENCE [LARGE SCALE GENOMIC DNA]</scope>
    <source>
        <strain evidence="2 3">DSM 27192</strain>
    </source>
</reference>
<feature type="chain" id="PRO_5019205818" description="Ser-Thr-rich glycosyl-phosphatidyl-inositol-anchored membrane family-domain-containing protein" evidence="1">
    <location>
        <begin position="16"/>
        <end position="194"/>
    </location>
</feature>
<keyword evidence="1" id="KW-0732">Signal</keyword>
<feature type="signal peptide" evidence="1">
    <location>
        <begin position="1"/>
        <end position="15"/>
    </location>
</feature>
<accession>A0A427YK37</accession>
<comment type="caution">
    <text evidence="2">The sequence shown here is derived from an EMBL/GenBank/DDBJ whole genome shotgun (WGS) entry which is preliminary data.</text>
</comment>